<name>A0ACB9Z2X1_9PEZI</name>
<dbReference type="EMBL" id="MU393466">
    <property type="protein sequence ID" value="KAI4865833.1"/>
    <property type="molecule type" value="Genomic_DNA"/>
</dbReference>
<accession>A0ACB9Z2X1</accession>
<protein>
    <submittedName>
        <fullName evidence="1">Uncharacterized protein</fullName>
    </submittedName>
</protein>
<dbReference type="Proteomes" id="UP001497700">
    <property type="component" value="Unassembled WGS sequence"/>
</dbReference>
<evidence type="ECO:0000313" key="1">
    <source>
        <dbReference type="EMBL" id="KAI4865833.1"/>
    </source>
</evidence>
<gene>
    <name evidence="1" type="ORF">F4820DRAFT_457919</name>
</gene>
<keyword evidence="2" id="KW-1185">Reference proteome</keyword>
<reference evidence="1 2" key="1">
    <citation type="journal article" date="2022" name="New Phytol.">
        <title>Ecological generalism drives hyperdiversity of secondary metabolite gene clusters in xylarialean endophytes.</title>
        <authorList>
            <person name="Franco M.E.E."/>
            <person name="Wisecaver J.H."/>
            <person name="Arnold A.E."/>
            <person name="Ju Y.M."/>
            <person name="Slot J.C."/>
            <person name="Ahrendt S."/>
            <person name="Moore L.P."/>
            <person name="Eastman K.E."/>
            <person name="Scott K."/>
            <person name="Konkel Z."/>
            <person name="Mondo S.J."/>
            <person name="Kuo A."/>
            <person name="Hayes R.D."/>
            <person name="Haridas S."/>
            <person name="Andreopoulos B."/>
            <person name="Riley R."/>
            <person name="LaButti K."/>
            <person name="Pangilinan J."/>
            <person name="Lipzen A."/>
            <person name="Amirebrahimi M."/>
            <person name="Yan J."/>
            <person name="Adam C."/>
            <person name="Keymanesh K."/>
            <person name="Ng V."/>
            <person name="Louie K."/>
            <person name="Northen T."/>
            <person name="Drula E."/>
            <person name="Henrissat B."/>
            <person name="Hsieh H.M."/>
            <person name="Youens-Clark K."/>
            <person name="Lutzoni F."/>
            <person name="Miadlikowska J."/>
            <person name="Eastwood D.C."/>
            <person name="Hamelin R.C."/>
            <person name="Grigoriev I.V."/>
            <person name="U'Ren J.M."/>
        </authorList>
    </citation>
    <scope>NUCLEOTIDE SEQUENCE [LARGE SCALE GENOMIC DNA]</scope>
    <source>
        <strain evidence="1 2">CBS 119005</strain>
    </source>
</reference>
<evidence type="ECO:0000313" key="2">
    <source>
        <dbReference type="Proteomes" id="UP001497700"/>
    </source>
</evidence>
<comment type="caution">
    <text evidence="1">The sequence shown here is derived from an EMBL/GenBank/DDBJ whole genome shotgun (WGS) entry which is preliminary data.</text>
</comment>
<organism evidence="1 2">
    <name type="scientific">Hypoxylon rubiginosum</name>
    <dbReference type="NCBI Taxonomy" id="110542"/>
    <lineage>
        <taxon>Eukaryota</taxon>
        <taxon>Fungi</taxon>
        <taxon>Dikarya</taxon>
        <taxon>Ascomycota</taxon>
        <taxon>Pezizomycotina</taxon>
        <taxon>Sordariomycetes</taxon>
        <taxon>Xylariomycetidae</taxon>
        <taxon>Xylariales</taxon>
        <taxon>Hypoxylaceae</taxon>
        <taxon>Hypoxylon</taxon>
    </lineage>
</organism>
<sequence length="393" mass="44582">MASNGVSEGGSHLPEVTPTILPSQIPPEENESEWEYEYSNTQTETFYITLDLSKADFTDRDAGTILHPNSKGSEKADRAKLYLNRRMSPDNSNGNSPNDSDEDDEEHQNLPVQETVDDADDHQVQIMELHSDNPIISYKGRVYQGQWSQNVGTEFLMTKRDEDNPLPVLRHLDHDVELLAASCARITVDEVQLKPQERPNKRRRNVNFTKEANAMRPIVPPAERWSTQTRRDQGNFLASLIELKKRRGEADEVTVIAKGNDLRVNHNRARKRKGHRGKFNLPHLRGPRRPRGADLLRTLSIREQSAAPSGASRVSPEAISTPTPLRWDDLEGQEEEEEEDYEGSDAVMDDANGEYENEEEEYEGEEEELELDEIGYSGSEEEGSVDDMDVDED</sequence>
<proteinExistence type="predicted"/>